<dbReference type="Proteomes" id="UP000827133">
    <property type="component" value="Unassembled WGS sequence"/>
</dbReference>
<proteinExistence type="predicted"/>
<dbReference type="EMBL" id="JAHBCI010000001">
    <property type="protein sequence ID" value="KAG9506569.1"/>
    <property type="molecule type" value="Genomic_DNA"/>
</dbReference>
<name>A0A9P8IUR8_9HYPO</name>
<comment type="caution">
    <text evidence="1">The sequence shown here is derived from an EMBL/GenBank/DDBJ whole genome shotgun (WGS) entry which is preliminary data.</text>
</comment>
<evidence type="ECO:0000313" key="1">
    <source>
        <dbReference type="EMBL" id="KAG9506569.1"/>
    </source>
</evidence>
<dbReference type="KEGG" id="fmu:J7337_000102"/>
<organism evidence="1 2">
    <name type="scientific">Fusarium musae</name>
    <dbReference type="NCBI Taxonomy" id="1042133"/>
    <lineage>
        <taxon>Eukaryota</taxon>
        <taxon>Fungi</taxon>
        <taxon>Dikarya</taxon>
        <taxon>Ascomycota</taxon>
        <taxon>Pezizomycotina</taxon>
        <taxon>Sordariomycetes</taxon>
        <taxon>Hypocreomycetidae</taxon>
        <taxon>Hypocreales</taxon>
        <taxon>Nectriaceae</taxon>
        <taxon>Fusarium</taxon>
    </lineage>
</organism>
<sequence>MGLFGNILDGTKSAGQWALSHSADITPVLEAVSKAAGALLLTDNSNTGFTVVAGQTDSQILATYAATFAYASARLAATAKEGAKKATGVFPNPAGKTNTTNTTEDGLVGLWTDPNGLSFNENPSVSMYQDLSAFMGTMNIPLFWKDGETVRDTVHDVGQTLFATIERQGLPTPTDGGNPIVTINGEVPIQGGLIRACHVYYPIPMGKAGEDISLHSAIHLIYTTNVDTAATDAAQGHLSVVSPLSNQNSWVVTMNITWASAPIAGSPDVQKRFTDILTKDYSVLNLFVSNVTGTLQIVKVQTPADKTPAYAKAAVEAAVVAALNDGSSNNNGTAMNTAQVQVTDSSWLPNGSTP</sequence>
<dbReference type="GeneID" id="68307959"/>
<dbReference type="AlphaFoldDB" id="A0A9P8IUR8"/>
<gene>
    <name evidence="1" type="ORF">J7337_000102</name>
</gene>
<reference evidence="1" key="1">
    <citation type="journal article" date="2021" name="Mol. Plant Microbe Interact.">
        <title>Telomere to telomere genome assembly of Fusarium musae F31, causal agent of crown rot disease of banana.</title>
        <authorList>
            <person name="Degradi L."/>
            <person name="Tava V."/>
            <person name="Kunova A."/>
            <person name="Cortesi P."/>
            <person name="Saracchi M."/>
            <person name="Pasquali M."/>
        </authorList>
    </citation>
    <scope>NUCLEOTIDE SEQUENCE</scope>
    <source>
        <strain evidence="1">F31</strain>
    </source>
</reference>
<keyword evidence="2" id="KW-1185">Reference proteome</keyword>
<evidence type="ECO:0000313" key="2">
    <source>
        <dbReference type="Proteomes" id="UP000827133"/>
    </source>
</evidence>
<accession>A0A9P8IUR8</accession>
<dbReference type="RefSeq" id="XP_044685568.1">
    <property type="nucleotide sequence ID" value="XM_044817866.1"/>
</dbReference>
<protein>
    <submittedName>
        <fullName evidence="1">Uncharacterized protein</fullName>
    </submittedName>
</protein>